<feature type="transmembrane region" description="Helical" evidence="1">
    <location>
        <begin position="340"/>
        <end position="357"/>
    </location>
</feature>
<dbReference type="PANTHER" id="PTHR30354">
    <property type="entry name" value="GNT FAMILY GLUCONATE TRANSPORTER"/>
    <property type="match status" value="1"/>
</dbReference>
<feature type="transmembrane region" description="Helical" evidence="1">
    <location>
        <begin position="29"/>
        <end position="48"/>
    </location>
</feature>
<feature type="transmembrane region" description="Helical" evidence="1">
    <location>
        <begin position="237"/>
        <end position="258"/>
    </location>
</feature>
<evidence type="ECO:0000256" key="1">
    <source>
        <dbReference type="SAM" id="Phobius"/>
    </source>
</evidence>
<keyword evidence="1" id="KW-1133">Transmembrane helix</keyword>
<proteinExistence type="predicted"/>
<dbReference type="eggNOG" id="COG2610">
    <property type="taxonomic scope" value="Bacteria"/>
</dbReference>
<gene>
    <name evidence="2" type="primary">ygbN</name>
    <name evidence="2" type="ORF">BN990_01112</name>
</gene>
<sequence>MEGLGLIFVIILGVLFVIFATAKMKLHPFLSLLIAAFAIGIVAGLPLSDVVEAVNSGFGGLMSSIGLVIIFGTIIGVILEKSGAALRMAEVVLRIVGEKRPQMAMSLIGGIVSIPVFCDSGFVILSSLKKALAKKAKVAVTSMTIALSTGLFATHTLVPPTPGPIAAAGNIGAEAYLGTIILIGIIVVIPVIFTGYLWAIKVGTKMKVEGEDKEEEAYDYEAIVKAFGEMPSAAKSFAPIIVPIILIGLSSIITFAGWNGTLASIFLFLGSPVVALLVGVLFAFALLPSYDEETLTEWIGIGIKEAAPILLITGAGGAFGTVISTTPIADYIQSFGQNTLWTGAMFLIIPFLIAAALKSAQGSSTAAIVITSTLIAPLLPDLGITGAVPLALVVMAVGAGAMVVSHVNDSYFWVVKEFSGMTVTQAYKAQTAATLFQGLVAFIITFLLWSIFV</sequence>
<name>A0A024Q974_9BACI</name>
<feature type="transmembrane region" description="Helical" evidence="1">
    <location>
        <begin position="138"/>
        <end position="155"/>
    </location>
</feature>
<dbReference type="EMBL" id="CCDP010000001">
    <property type="protein sequence ID" value="CDQ38837.1"/>
    <property type="molecule type" value="Genomic_DNA"/>
</dbReference>
<dbReference type="InterPro" id="IPR003474">
    <property type="entry name" value="Glcn_transporter"/>
</dbReference>
<reference evidence="3" key="2">
    <citation type="submission" date="2014-05" db="EMBL/GenBank/DDBJ databases">
        <title>Draft genome sequence of Virgibacillus massiliensis Vm-5.</title>
        <authorList>
            <person name="Khelaifia S."/>
            <person name="Croce O."/>
            <person name="Lagier J.C."/>
            <person name="Raoult D."/>
        </authorList>
    </citation>
    <scope>NUCLEOTIDE SEQUENCE [LARGE SCALE GENOMIC DNA]</scope>
    <source>
        <strain evidence="3">Vm-5</strain>
    </source>
</reference>
<feature type="transmembrane region" description="Helical" evidence="1">
    <location>
        <begin position="429"/>
        <end position="452"/>
    </location>
</feature>
<keyword evidence="3" id="KW-1185">Reference proteome</keyword>
<organism evidence="2 3">
    <name type="scientific">Virgibacillus massiliensis</name>
    <dbReference type="NCBI Taxonomy" id="1462526"/>
    <lineage>
        <taxon>Bacteria</taxon>
        <taxon>Bacillati</taxon>
        <taxon>Bacillota</taxon>
        <taxon>Bacilli</taxon>
        <taxon>Bacillales</taxon>
        <taxon>Bacillaceae</taxon>
        <taxon>Virgibacillus</taxon>
    </lineage>
</organism>
<dbReference type="RefSeq" id="WP_074436633.1">
    <property type="nucleotide sequence ID" value="NZ_BNER01000003.1"/>
</dbReference>
<feature type="transmembrane region" description="Helical" evidence="1">
    <location>
        <begin position="60"/>
        <end position="79"/>
    </location>
</feature>
<dbReference type="GO" id="GO:0015128">
    <property type="term" value="F:gluconate transmembrane transporter activity"/>
    <property type="evidence" value="ECO:0007669"/>
    <property type="project" value="InterPro"/>
</dbReference>
<feature type="transmembrane region" description="Helical" evidence="1">
    <location>
        <begin position="6"/>
        <end position="22"/>
    </location>
</feature>
<dbReference type="GO" id="GO:0005886">
    <property type="term" value="C:plasma membrane"/>
    <property type="evidence" value="ECO:0007669"/>
    <property type="project" value="TreeGrafter"/>
</dbReference>
<evidence type="ECO:0000313" key="2">
    <source>
        <dbReference type="EMBL" id="CDQ38837.1"/>
    </source>
</evidence>
<feature type="transmembrane region" description="Helical" evidence="1">
    <location>
        <begin position="264"/>
        <end position="287"/>
    </location>
</feature>
<protein>
    <submittedName>
        <fullName evidence="2">Inner membrane permease YgbN</fullName>
    </submittedName>
</protein>
<feature type="transmembrane region" description="Helical" evidence="1">
    <location>
        <begin position="175"/>
        <end position="199"/>
    </location>
</feature>
<comment type="caution">
    <text evidence="2">The sequence shown here is derived from an EMBL/GenBank/DDBJ whole genome shotgun (WGS) entry which is preliminary data.</text>
</comment>
<keyword evidence="1" id="KW-0472">Membrane</keyword>
<dbReference type="Pfam" id="PF02447">
    <property type="entry name" value="GntP_permease"/>
    <property type="match status" value="1"/>
</dbReference>
<keyword evidence="1" id="KW-0812">Transmembrane</keyword>
<feature type="transmembrane region" description="Helical" evidence="1">
    <location>
        <begin position="308"/>
        <end position="328"/>
    </location>
</feature>
<accession>A0A024Q974</accession>
<dbReference type="AlphaFoldDB" id="A0A024Q974"/>
<dbReference type="PANTHER" id="PTHR30354:SF11">
    <property type="entry name" value="PERMEASE"/>
    <property type="match status" value="1"/>
</dbReference>
<dbReference type="OrthoDB" id="9787129at2"/>
<evidence type="ECO:0000313" key="3">
    <source>
        <dbReference type="Proteomes" id="UP000028875"/>
    </source>
</evidence>
<dbReference type="Proteomes" id="UP000028875">
    <property type="component" value="Unassembled WGS sequence"/>
</dbReference>
<reference evidence="2 3" key="1">
    <citation type="submission" date="2014-03" db="EMBL/GenBank/DDBJ databases">
        <authorList>
            <person name="Urmite Genomes U."/>
        </authorList>
    </citation>
    <scope>NUCLEOTIDE SEQUENCE [LARGE SCALE GENOMIC DNA]</scope>
    <source>
        <strain evidence="2 3">Vm-5</strain>
    </source>
</reference>
<feature type="transmembrane region" description="Helical" evidence="1">
    <location>
        <begin position="386"/>
        <end position="408"/>
    </location>
</feature>